<accession>A0A9X1W9S4</accession>
<gene>
    <name evidence="2" type="ORF">LNL84_08775</name>
</gene>
<keyword evidence="3" id="KW-1185">Reference proteome</keyword>
<evidence type="ECO:0000313" key="3">
    <source>
        <dbReference type="Proteomes" id="UP001139488"/>
    </source>
</evidence>
<dbReference type="EMBL" id="JAJNNZ010000005">
    <property type="protein sequence ID" value="MCJ2376927.1"/>
    <property type="molecule type" value="Genomic_DNA"/>
</dbReference>
<dbReference type="Proteomes" id="UP001139488">
    <property type="component" value="Unassembled WGS sequence"/>
</dbReference>
<dbReference type="InterPro" id="IPR040890">
    <property type="entry name" value="Znf_CopZ"/>
</dbReference>
<dbReference type="NCBIfam" id="NF047645">
    <property type="entry name" value="CopZ_Nterm_CC"/>
    <property type="match status" value="1"/>
</dbReference>
<name>A0A9X1W9S4_9VIBR</name>
<dbReference type="RefSeq" id="WP_244356846.1">
    <property type="nucleotide sequence ID" value="NZ_JAJNNZ010000005.1"/>
</dbReference>
<evidence type="ECO:0000313" key="2">
    <source>
        <dbReference type="EMBL" id="MCJ2376927.1"/>
    </source>
</evidence>
<dbReference type="CDD" id="cd10141">
    <property type="entry name" value="CopZ-like_Fer2_BFD-like"/>
    <property type="match status" value="1"/>
</dbReference>
<proteinExistence type="predicted"/>
<dbReference type="InterPro" id="IPR041854">
    <property type="entry name" value="BFD-like_2Fe2S-bd_dom_sf"/>
</dbReference>
<protein>
    <recommendedName>
        <fullName evidence="1">CopZ zinc binding domain-containing protein</fullName>
    </recommendedName>
</protein>
<dbReference type="AlphaFoldDB" id="A0A9X1W9S4"/>
<feature type="domain" description="CopZ zinc binding" evidence="1">
    <location>
        <begin position="18"/>
        <end position="77"/>
    </location>
</feature>
<evidence type="ECO:0000259" key="1">
    <source>
        <dbReference type="Pfam" id="PF18423"/>
    </source>
</evidence>
<dbReference type="Gene3D" id="1.10.10.1100">
    <property type="entry name" value="BFD-like [2Fe-2S]-binding domain"/>
    <property type="match status" value="1"/>
</dbReference>
<comment type="caution">
    <text evidence="2">The sequence shown here is derived from an EMBL/GenBank/DDBJ whole genome shotgun (WGS) entry which is preliminary data.</text>
</comment>
<dbReference type="Gene3D" id="2.20.25.270">
    <property type="match status" value="1"/>
</dbReference>
<organism evidence="2 3">
    <name type="scientific">Vibrio gelatinilyticus</name>
    <dbReference type="NCBI Taxonomy" id="2893468"/>
    <lineage>
        <taxon>Bacteria</taxon>
        <taxon>Pseudomonadati</taxon>
        <taxon>Pseudomonadota</taxon>
        <taxon>Gammaproteobacteria</taxon>
        <taxon>Vibrionales</taxon>
        <taxon>Vibrionaceae</taxon>
        <taxon>Vibrio</taxon>
    </lineage>
</organism>
<reference evidence="2" key="1">
    <citation type="submission" date="2021-11" db="EMBL/GenBank/DDBJ databases">
        <title>Vibrio ZSDE26 sp. nov. and Vibrio ZSDZ34 sp. nov., isolated from coastal seawater in Qingdao.</title>
        <authorList>
            <person name="Zhang P."/>
        </authorList>
    </citation>
    <scope>NUCLEOTIDE SEQUENCE</scope>
    <source>
        <strain evidence="2">ZSDZ34</strain>
    </source>
</reference>
<sequence>MSDCCSKSTCSDSFPRKHTCPSNGEQYSSVSTATIRHHIKDPWAWQPENQGYYFCSAPDCSVVYFGQDNSVIESDSLRTLVGVKSESNDALVCYCYGITNAEANNNPLTRQFVVQEKKSGNCACTARNPSGRCCLANFPKGSNT</sequence>
<dbReference type="Pfam" id="PF18423">
    <property type="entry name" value="zf_CopZ"/>
    <property type="match status" value="1"/>
</dbReference>